<feature type="transmembrane region" description="Helical" evidence="7">
    <location>
        <begin position="12"/>
        <end position="34"/>
    </location>
</feature>
<dbReference type="CDD" id="cd03127">
    <property type="entry name" value="tetraspanin_LEL"/>
    <property type="match status" value="1"/>
</dbReference>
<comment type="subcellular location">
    <subcellularLocation>
        <location evidence="1 7">Membrane</location>
        <topology evidence="1 7">Multi-pass membrane protein</topology>
    </subcellularLocation>
</comment>
<dbReference type="HOGENOM" id="CLU_055524_6_3_1"/>
<comment type="similarity">
    <text evidence="2 7">Belongs to the tetraspanin (TM4SF) family.</text>
</comment>
<feature type="transmembrane region" description="Helical" evidence="7">
    <location>
        <begin position="196"/>
        <end position="216"/>
    </location>
</feature>
<dbReference type="InterPro" id="IPR008952">
    <property type="entry name" value="Tetraspanin_EC2_sf"/>
</dbReference>
<feature type="disulfide bond" evidence="6">
    <location>
        <begin position="142"/>
        <end position="161"/>
    </location>
</feature>
<accession>B4LWY9</accession>
<evidence type="ECO:0000256" key="4">
    <source>
        <dbReference type="ARBA" id="ARBA00022989"/>
    </source>
</evidence>
<dbReference type="PANTHER" id="PTHR19282">
    <property type="entry name" value="TETRASPANIN"/>
    <property type="match status" value="1"/>
</dbReference>
<dbReference type="SUPFAM" id="SSF48652">
    <property type="entry name" value="Tetraspanin"/>
    <property type="match status" value="1"/>
</dbReference>
<evidence type="ECO:0000256" key="1">
    <source>
        <dbReference type="ARBA" id="ARBA00004141"/>
    </source>
</evidence>
<evidence type="ECO:0000256" key="5">
    <source>
        <dbReference type="ARBA" id="ARBA00023136"/>
    </source>
</evidence>
<dbReference type="PANTHER" id="PTHR19282:SF521">
    <property type="entry name" value="IP01817P-RELATED"/>
    <property type="match status" value="1"/>
</dbReference>
<dbReference type="OrthoDB" id="9993879at2759"/>
<feature type="transmembrane region" description="Helical" evidence="7">
    <location>
        <begin position="84"/>
        <end position="105"/>
    </location>
</feature>
<evidence type="ECO:0000256" key="3">
    <source>
        <dbReference type="ARBA" id="ARBA00022692"/>
    </source>
</evidence>
<keyword evidence="9" id="KW-1185">Reference proteome</keyword>
<gene>
    <name evidence="8" type="primary">Dvir\GJ22923</name>
    <name evidence="8" type="ORF">Dvir_GJ22923</name>
</gene>
<dbReference type="InParanoid" id="B4LWY9"/>
<dbReference type="PIRSF" id="PIRSF002419">
    <property type="entry name" value="Tetraspanin"/>
    <property type="match status" value="1"/>
</dbReference>
<protein>
    <recommendedName>
        <fullName evidence="7">Tetraspanin</fullName>
    </recommendedName>
</protein>
<evidence type="ECO:0000313" key="9">
    <source>
        <dbReference type="Proteomes" id="UP000008792"/>
    </source>
</evidence>
<dbReference type="SMR" id="B4LWY9"/>
<dbReference type="Proteomes" id="UP000008792">
    <property type="component" value="Unassembled WGS sequence"/>
</dbReference>
<feature type="transmembrane region" description="Helical" evidence="7">
    <location>
        <begin position="54"/>
        <end position="77"/>
    </location>
</feature>
<dbReference type="PRINTS" id="PR00259">
    <property type="entry name" value="TMFOUR"/>
</dbReference>
<proteinExistence type="inferred from homology"/>
<evidence type="ECO:0000313" key="8">
    <source>
        <dbReference type="EMBL" id="EDW67736.2"/>
    </source>
</evidence>
<dbReference type="InterPro" id="IPR018499">
    <property type="entry name" value="Tetraspanin/Peripherin"/>
</dbReference>
<dbReference type="Pfam" id="PF00335">
    <property type="entry name" value="Tetraspanin"/>
    <property type="match status" value="1"/>
</dbReference>
<evidence type="ECO:0000256" key="6">
    <source>
        <dbReference type="PIRSR" id="PIRSR002419-1"/>
    </source>
</evidence>
<feature type="disulfide bond" evidence="6">
    <location>
        <begin position="141"/>
        <end position="179"/>
    </location>
</feature>
<reference evidence="8 9" key="1">
    <citation type="journal article" date="2007" name="Nature">
        <title>Evolution of genes and genomes on the Drosophila phylogeny.</title>
        <authorList>
            <consortium name="Drosophila 12 Genomes Consortium"/>
            <person name="Clark A.G."/>
            <person name="Eisen M.B."/>
            <person name="Smith D.R."/>
            <person name="Bergman C.M."/>
            <person name="Oliver B."/>
            <person name="Markow T.A."/>
            <person name="Kaufman T.C."/>
            <person name="Kellis M."/>
            <person name="Gelbart W."/>
            <person name="Iyer V.N."/>
            <person name="Pollard D.A."/>
            <person name="Sackton T.B."/>
            <person name="Larracuente A.M."/>
            <person name="Singh N.D."/>
            <person name="Abad J.P."/>
            <person name="Abt D.N."/>
            <person name="Adryan B."/>
            <person name="Aguade M."/>
            <person name="Akashi H."/>
            <person name="Anderson W.W."/>
            <person name="Aquadro C.F."/>
            <person name="Ardell D.H."/>
            <person name="Arguello R."/>
            <person name="Artieri C.G."/>
            <person name="Barbash D.A."/>
            <person name="Barker D."/>
            <person name="Barsanti P."/>
            <person name="Batterham P."/>
            <person name="Batzoglou S."/>
            <person name="Begun D."/>
            <person name="Bhutkar A."/>
            <person name="Blanco E."/>
            <person name="Bosak S.A."/>
            <person name="Bradley R.K."/>
            <person name="Brand A.D."/>
            <person name="Brent M.R."/>
            <person name="Brooks A.N."/>
            <person name="Brown R.H."/>
            <person name="Butlin R.K."/>
            <person name="Caggese C."/>
            <person name="Calvi B.R."/>
            <person name="Bernardo de Carvalho A."/>
            <person name="Caspi A."/>
            <person name="Castrezana S."/>
            <person name="Celniker S.E."/>
            <person name="Chang J.L."/>
            <person name="Chapple C."/>
            <person name="Chatterji S."/>
            <person name="Chinwalla A."/>
            <person name="Civetta A."/>
            <person name="Clifton S.W."/>
            <person name="Comeron J.M."/>
            <person name="Costello J.C."/>
            <person name="Coyne J.A."/>
            <person name="Daub J."/>
            <person name="David R.G."/>
            <person name="Delcher A.L."/>
            <person name="Delehaunty K."/>
            <person name="Do C.B."/>
            <person name="Ebling H."/>
            <person name="Edwards K."/>
            <person name="Eickbush T."/>
            <person name="Evans J.D."/>
            <person name="Filipski A."/>
            <person name="Findeiss S."/>
            <person name="Freyhult E."/>
            <person name="Fulton L."/>
            <person name="Fulton R."/>
            <person name="Garcia A.C."/>
            <person name="Gardiner A."/>
            <person name="Garfield D.A."/>
            <person name="Garvin B.E."/>
            <person name="Gibson G."/>
            <person name="Gilbert D."/>
            <person name="Gnerre S."/>
            <person name="Godfrey J."/>
            <person name="Good R."/>
            <person name="Gotea V."/>
            <person name="Gravely B."/>
            <person name="Greenberg A.J."/>
            <person name="Griffiths-Jones S."/>
            <person name="Gross S."/>
            <person name="Guigo R."/>
            <person name="Gustafson E.A."/>
            <person name="Haerty W."/>
            <person name="Hahn M.W."/>
            <person name="Halligan D.L."/>
            <person name="Halpern A.L."/>
            <person name="Halter G.M."/>
            <person name="Han M.V."/>
            <person name="Heger A."/>
            <person name="Hillier L."/>
            <person name="Hinrichs A.S."/>
            <person name="Holmes I."/>
            <person name="Hoskins R.A."/>
            <person name="Hubisz M.J."/>
            <person name="Hultmark D."/>
            <person name="Huntley M.A."/>
            <person name="Jaffe D.B."/>
            <person name="Jagadeeshan S."/>
            <person name="Jeck W.R."/>
            <person name="Johnson J."/>
            <person name="Jones C.D."/>
            <person name="Jordan W.C."/>
            <person name="Karpen G.H."/>
            <person name="Kataoka E."/>
            <person name="Keightley P.D."/>
            <person name="Kheradpour P."/>
            <person name="Kirkness E.F."/>
            <person name="Koerich L.B."/>
            <person name="Kristiansen K."/>
            <person name="Kudrna D."/>
            <person name="Kulathinal R.J."/>
            <person name="Kumar S."/>
            <person name="Kwok R."/>
            <person name="Lander E."/>
            <person name="Langley C.H."/>
            <person name="Lapoint R."/>
            <person name="Lazzaro B.P."/>
            <person name="Lee S.J."/>
            <person name="Levesque L."/>
            <person name="Li R."/>
            <person name="Lin C.F."/>
            <person name="Lin M.F."/>
            <person name="Lindblad-Toh K."/>
            <person name="Llopart A."/>
            <person name="Long M."/>
            <person name="Low L."/>
            <person name="Lozovsky E."/>
            <person name="Lu J."/>
            <person name="Luo M."/>
            <person name="Machado C.A."/>
            <person name="Makalowski W."/>
            <person name="Marzo M."/>
            <person name="Matsuda M."/>
            <person name="Matzkin L."/>
            <person name="McAllister B."/>
            <person name="McBride C.S."/>
            <person name="McKernan B."/>
            <person name="McKernan K."/>
            <person name="Mendez-Lago M."/>
            <person name="Minx P."/>
            <person name="Mollenhauer M.U."/>
            <person name="Montooth K."/>
            <person name="Mount S.M."/>
            <person name="Mu X."/>
            <person name="Myers E."/>
            <person name="Negre B."/>
            <person name="Newfeld S."/>
            <person name="Nielsen R."/>
            <person name="Noor M.A."/>
            <person name="O'Grady P."/>
            <person name="Pachter L."/>
            <person name="Papaceit M."/>
            <person name="Parisi M.J."/>
            <person name="Parisi M."/>
            <person name="Parts L."/>
            <person name="Pedersen J.S."/>
            <person name="Pesole G."/>
            <person name="Phillippy A.M."/>
            <person name="Ponting C.P."/>
            <person name="Pop M."/>
            <person name="Porcelli D."/>
            <person name="Powell J.R."/>
            <person name="Prohaska S."/>
            <person name="Pruitt K."/>
            <person name="Puig M."/>
            <person name="Quesneville H."/>
            <person name="Ram K.R."/>
            <person name="Rand D."/>
            <person name="Rasmussen M.D."/>
            <person name="Reed L.K."/>
            <person name="Reenan R."/>
            <person name="Reily A."/>
            <person name="Remington K.A."/>
            <person name="Rieger T.T."/>
            <person name="Ritchie M.G."/>
            <person name="Robin C."/>
            <person name="Rogers Y.H."/>
            <person name="Rohde C."/>
            <person name="Rozas J."/>
            <person name="Rubenfield M.J."/>
            <person name="Ruiz A."/>
            <person name="Russo S."/>
            <person name="Salzberg S.L."/>
            <person name="Sanchez-Gracia A."/>
            <person name="Saranga D.J."/>
            <person name="Sato H."/>
            <person name="Schaeffer S.W."/>
            <person name="Schatz M.C."/>
            <person name="Schlenke T."/>
            <person name="Schwartz R."/>
            <person name="Segarra C."/>
            <person name="Singh R.S."/>
            <person name="Sirot L."/>
            <person name="Sirota M."/>
            <person name="Sisneros N.B."/>
            <person name="Smith C.D."/>
            <person name="Smith T.F."/>
            <person name="Spieth J."/>
            <person name="Stage D.E."/>
            <person name="Stark A."/>
            <person name="Stephan W."/>
            <person name="Strausberg R.L."/>
            <person name="Strempel S."/>
            <person name="Sturgill D."/>
            <person name="Sutton G."/>
            <person name="Sutton G.G."/>
            <person name="Tao W."/>
            <person name="Teichmann S."/>
            <person name="Tobari Y.N."/>
            <person name="Tomimura Y."/>
            <person name="Tsolas J.M."/>
            <person name="Valente V.L."/>
            <person name="Venter E."/>
            <person name="Venter J.C."/>
            <person name="Vicario S."/>
            <person name="Vieira F.G."/>
            <person name="Vilella A.J."/>
            <person name="Villasante A."/>
            <person name="Walenz B."/>
            <person name="Wang J."/>
            <person name="Wasserman M."/>
            <person name="Watts T."/>
            <person name="Wilson D."/>
            <person name="Wilson R.K."/>
            <person name="Wing R.A."/>
            <person name="Wolfner M.F."/>
            <person name="Wong A."/>
            <person name="Wong G.K."/>
            <person name="Wu C.I."/>
            <person name="Wu G."/>
            <person name="Yamamoto D."/>
            <person name="Yang H.P."/>
            <person name="Yang S.P."/>
            <person name="Yorke J.A."/>
            <person name="Yoshida K."/>
            <person name="Zdobnov E."/>
            <person name="Zhang P."/>
            <person name="Zhang Y."/>
            <person name="Zimin A.V."/>
            <person name="Baldwin J."/>
            <person name="Abdouelleil A."/>
            <person name="Abdulkadir J."/>
            <person name="Abebe A."/>
            <person name="Abera B."/>
            <person name="Abreu J."/>
            <person name="Acer S.C."/>
            <person name="Aftuck L."/>
            <person name="Alexander A."/>
            <person name="An P."/>
            <person name="Anderson E."/>
            <person name="Anderson S."/>
            <person name="Arachi H."/>
            <person name="Azer M."/>
            <person name="Bachantsang P."/>
            <person name="Barry A."/>
            <person name="Bayul T."/>
            <person name="Berlin A."/>
            <person name="Bessette D."/>
            <person name="Bloom T."/>
            <person name="Blye J."/>
            <person name="Boguslavskiy L."/>
            <person name="Bonnet C."/>
            <person name="Boukhgalter B."/>
            <person name="Bourzgui I."/>
            <person name="Brown A."/>
            <person name="Cahill P."/>
            <person name="Channer S."/>
            <person name="Cheshatsang Y."/>
            <person name="Chuda L."/>
            <person name="Citroen M."/>
            <person name="Collymore A."/>
            <person name="Cooke P."/>
            <person name="Costello M."/>
            <person name="D'Aco K."/>
            <person name="Daza R."/>
            <person name="De Haan G."/>
            <person name="DeGray S."/>
            <person name="DeMaso C."/>
            <person name="Dhargay N."/>
            <person name="Dooley K."/>
            <person name="Dooley E."/>
            <person name="Doricent M."/>
            <person name="Dorje P."/>
            <person name="Dorjee K."/>
            <person name="Dupes A."/>
            <person name="Elong R."/>
            <person name="Falk J."/>
            <person name="Farina A."/>
            <person name="Faro S."/>
            <person name="Ferguson D."/>
            <person name="Fisher S."/>
            <person name="Foley C.D."/>
            <person name="Franke A."/>
            <person name="Friedrich D."/>
            <person name="Gadbois L."/>
            <person name="Gearin G."/>
            <person name="Gearin C.R."/>
            <person name="Giannoukos G."/>
            <person name="Goode T."/>
            <person name="Graham J."/>
            <person name="Grandbois E."/>
            <person name="Grewal S."/>
            <person name="Gyaltsen K."/>
            <person name="Hafez N."/>
            <person name="Hagos B."/>
            <person name="Hall J."/>
            <person name="Henson C."/>
            <person name="Hollinger A."/>
            <person name="Honan T."/>
            <person name="Huard M.D."/>
            <person name="Hughes L."/>
            <person name="Hurhula B."/>
            <person name="Husby M.E."/>
            <person name="Kamat A."/>
            <person name="Kanga B."/>
            <person name="Kashin S."/>
            <person name="Khazanovich D."/>
            <person name="Kisner P."/>
            <person name="Lance K."/>
            <person name="Lara M."/>
            <person name="Lee W."/>
            <person name="Lennon N."/>
            <person name="Letendre F."/>
            <person name="LeVine R."/>
            <person name="Lipovsky A."/>
            <person name="Liu X."/>
            <person name="Liu J."/>
            <person name="Liu S."/>
            <person name="Lokyitsang T."/>
            <person name="Lokyitsang Y."/>
            <person name="Lubonja R."/>
            <person name="Lui A."/>
            <person name="MacDonald P."/>
            <person name="Magnisalis V."/>
            <person name="Maru K."/>
            <person name="Matthews C."/>
            <person name="McCusker W."/>
            <person name="McDonough S."/>
            <person name="Mehta T."/>
            <person name="Meldrim J."/>
            <person name="Meneus L."/>
            <person name="Mihai O."/>
            <person name="Mihalev A."/>
            <person name="Mihova T."/>
            <person name="Mittelman R."/>
            <person name="Mlenga V."/>
            <person name="Montmayeur A."/>
            <person name="Mulrain L."/>
            <person name="Navidi A."/>
            <person name="Naylor J."/>
            <person name="Negash T."/>
            <person name="Nguyen T."/>
            <person name="Nguyen N."/>
            <person name="Nicol R."/>
            <person name="Norbu C."/>
            <person name="Norbu N."/>
            <person name="Novod N."/>
            <person name="O'Neill B."/>
            <person name="Osman S."/>
            <person name="Markiewicz E."/>
            <person name="Oyono O.L."/>
            <person name="Patti C."/>
            <person name="Phunkhang P."/>
            <person name="Pierre F."/>
            <person name="Priest M."/>
            <person name="Raghuraman S."/>
            <person name="Rege F."/>
            <person name="Reyes R."/>
            <person name="Rise C."/>
            <person name="Rogov P."/>
            <person name="Ross K."/>
            <person name="Ryan E."/>
            <person name="Settipalli S."/>
            <person name="Shea T."/>
            <person name="Sherpa N."/>
            <person name="Shi L."/>
            <person name="Shih D."/>
            <person name="Sparrow T."/>
            <person name="Spaulding J."/>
            <person name="Stalker J."/>
            <person name="Stange-Thomann N."/>
            <person name="Stavropoulos S."/>
            <person name="Stone C."/>
            <person name="Strader C."/>
            <person name="Tesfaye S."/>
            <person name="Thomson T."/>
            <person name="Thoulutsang Y."/>
            <person name="Thoulutsang D."/>
            <person name="Topham K."/>
            <person name="Topping I."/>
            <person name="Tsamla T."/>
            <person name="Vassiliev H."/>
            <person name="Vo A."/>
            <person name="Wangchuk T."/>
            <person name="Wangdi T."/>
            <person name="Weiand M."/>
            <person name="Wilkinson J."/>
            <person name="Wilson A."/>
            <person name="Yadav S."/>
            <person name="Young G."/>
            <person name="Yu Q."/>
            <person name="Zembek L."/>
            <person name="Zhong D."/>
            <person name="Zimmer A."/>
            <person name="Zwirko Z."/>
            <person name="Jaffe D.B."/>
            <person name="Alvarez P."/>
            <person name="Brockman W."/>
            <person name="Butler J."/>
            <person name="Chin C."/>
            <person name="Gnerre S."/>
            <person name="Grabherr M."/>
            <person name="Kleber M."/>
            <person name="Mauceli E."/>
            <person name="MacCallum I."/>
        </authorList>
    </citation>
    <scope>NUCLEOTIDE SEQUENCE [LARGE SCALE GENOMIC DNA]</scope>
    <source>
        <strain evidence="9">Tucson 15010-1051.87</strain>
    </source>
</reference>
<dbReference type="AlphaFoldDB" id="B4LWY9"/>
<evidence type="ECO:0000256" key="2">
    <source>
        <dbReference type="ARBA" id="ARBA00006840"/>
    </source>
</evidence>
<keyword evidence="5 7" id="KW-0472">Membrane</keyword>
<dbReference type="InterPro" id="IPR000301">
    <property type="entry name" value="Tetraspanin_animals"/>
</dbReference>
<dbReference type="EMBL" id="CH940650">
    <property type="protein sequence ID" value="EDW67736.2"/>
    <property type="molecule type" value="Genomic_DNA"/>
</dbReference>
<dbReference type="eggNOG" id="KOG3882">
    <property type="taxonomic scope" value="Eukaryota"/>
</dbReference>
<keyword evidence="6" id="KW-1015">Disulfide bond</keyword>
<evidence type="ECO:0000256" key="7">
    <source>
        <dbReference type="RuleBase" id="RU361218"/>
    </source>
</evidence>
<organism evidence="8 9">
    <name type="scientific">Drosophila virilis</name>
    <name type="common">Fruit fly</name>
    <dbReference type="NCBI Taxonomy" id="7244"/>
    <lineage>
        <taxon>Eukaryota</taxon>
        <taxon>Metazoa</taxon>
        <taxon>Ecdysozoa</taxon>
        <taxon>Arthropoda</taxon>
        <taxon>Hexapoda</taxon>
        <taxon>Insecta</taxon>
        <taxon>Pterygota</taxon>
        <taxon>Neoptera</taxon>
        <taxon>Endopterygota</taxon>
        <taxon>Diptera</taxon>
        <taxon>Brachycera</taxon>
        <taxon>Muscomorpha</taxon>
        <taxon>Ephydroidea</taxon>
        <taxon>Drosophilidae</taxon>
        <taxon>Drosophila</taxon>
    </lineage>
</organism>
<keyword evidence="3 7" id="KW-0812">Transmembrane</keyword>
<sequence>MGCGAGLVKLLLILFNVLCLICGATLAILGTLMVLDIKDVSNTKELLTVNSVSIVTLILGTLVFVISLLGCCGALCGQPCQLRAYSLVMLILFACQITFVIYVWMEYYEIRNHVVSFVKIMWKQRETDGRILHRLERQLKCCGMNGFIDYINNGERLPASCCGLPNSQTCPEPLFKRGCIDAFAHVWDSSAKVVKIGVLIVSGVILMASMFASYLAHKIRRGHEFEYY</sequence>
<dbReference type="Gene3D" id="1.10.1450.10">
    <property type="entry name" value="Tetraspanin"/>
    <property type="match status" value="1"/>
</dbReference>
<name>B4LWY9_DROVI</name>
<keyword evidence="4 7" id="KW-1133">Transmembrane helix</keyword>
<dbReference type="KEGG" id="dvi:6631042"/>
<dbReference type="GO" id="GO:0005886">
    <property type="term" value="C:plasma membrane"/>
    <property type="evidence" value="ECO:0007669"/>
    <property type="project" value="TreeGrafter"/>
</dbReference>